<reference evidence="2" key="1">
    <citation type="journal article" date="2020" name="mSystems">
        <title>Genome- and Community-Level Interaction Insights into Carbon Utilization and Element Cycling Functions of Hydrothermarchaeota in Hydrothermal Sediment.</title>
        <authorList>
            <person name="Zhou Z."/>
            <person name="Liu Y."/>
            <person name="Xu W."/>
            <person name="Pan J."/>
            <person name="Luo Z.H."/>
            <person name="Li M."/>
        </authorList>
    </citation>
    <scope>NUCLEOTIDE SEQUENCE [LARGE SCALE GENOMIC DNA]</scope>
    <source>
        <strain evidence="2">SpSt-289</strain>
    </source>
</reference>
<evidence type="ECO:0000256" key="1">
    <source>
        <dbReference type="PROSITE-ProRule" id="PRU00182"/>
    </source>
</evidence>
<evidence type="ECO:0000313" key="2">
    <source>
        <dbReference type="EMBL" id="HDX33099.1"/>
    </source>
</evidence>
<dbReference type="EMBL" id="DSMG01000174">
    <property type="protein sequence ID" value="HDX33099.1"/>
    <property type="molecule type" value="Genomic_DNA"/>
</dbReference>
<dbReference type="InterPro" id="IPR036986">
    <property type="entry name" value="S4_RNA-bd_sf"/>
</dbReference>
<gene>
    <name evidence="2" type="ORF">ENQ20_16665</name>
</gene>
<dbReference type="PROSITE" id="PS50889">
    <property type="entry name" value="S4"/>
    <property type="match status" value="1"/>
</dbReference>
<organism evidence="2">
    <name type="scientific">Caldilinea aerophila</name>
    <dbReference type="NCBI Taxonomy" id="133453"/>
    <lineage>
        <taxon>Bacteria</taxon>
        <taxon>Bacillati</taxon>
        <taxon>Chloroflexota</taxon>
        <taxon>Caldilineae</taxon>
        <taxon>Caldilineales</taxon>
        <taxon>Caldilineaceae</taxon>
        <taxon>Caldilinea</taxon>
    </lineage>
</organism>
<accession>A0A7C1FHT5</accession>
<dbReference type="Gene3D" id="3.10.290.10">
    <property type="entry name" value="RNA-binding S4 domain"/>
    <property type="match status" value="1"/>
</dbReference>
<sequence length="68" mass="7490">MNVEETIKLEQFLKLAQVTPTGGQAKLLIQSGQVRVNGVVETRRGRKLRPGDRVEAGGEVLIVMSEEE</sequence>
<comment type="caution">
    <text evidence="2">The sequence shown here is derived from an EMBL/GenBank/DDBJ whole genome shotgun (WGS) entry which is preliminary data.</text>
</comment>
<dbReference type="CDD" id="cd00165">
    <property type="entry name" value="S4"/>
    <property type="match status" value="1"/>
</dbReference>
<proteinExistence type="predicted"/>
<dbReference type="SUPFAM" id="SSF55174">
    <property type="entry name" value="Alpha-L RNA-binding motif"/>
    <property type="match status" value="1"/>
</dbReference>
<name>A0A7C1FHT5_9CHLR</name>
<dbReference type="GO" id="GO:0003723">
    <property type="term" value="F:RNA binding"/>
    <property type="evidence" value="ECO:0007669"/>
    <property type="project" value="UniProtKB-KW"/>
</dbReference>
<protein>
    <submittedName>
        <fullName evidence="2">RNA-binding S4 domain-containing protein</fullName>
    </submittedName>
</protein>
<keyword evidence="1" id="KW-0694">RNA-binding</keyword>
<dbReference type="Pfam" id="PF13275">
    <property type="entry name" value="S4_2"/>
    <property type="match status" value="1"/>
</dbReference>
<dbReference type="AlphaFoldDB" id="A0A7C1FHT5"/>